<organism evidence="1 2">
    <name type="scientific">Actinospica acidithermotolerans</name>
    <dbReference type="NCBI Taxonomy" id="2828514"/>
    <lineage>
        <taxon>Bacteria</taxon>
        <taxon>Bacillati</taxon>
        <taxon>Actinomycetota</taxon>
        <taxon>Actinomycetes</taxon>
        <taxon>Catenulisporales</taxon>
        <taxon>Actinospicaceae</taxon>
        <taxon>Actinospica</taxon>
    </lineage>
</organism>
<accession>A0A941EFS7</accession>
<reference evidence="1" key="1">
    <citation type="submission" date="2021-04" db="EMBL/GenBank/DDBJ databases">
        <title>Genome based classification of Actinospica acidithermotolerans sp. nov., an actinobacterium isolated from an Indonesian hot spring.</title>
        <authorList>
            <person name="Kusuma A.B."/>
            <person name="Putra K.E."/>
            <person name="Nafisah S."/>
            <person name="Loh J."/>
            <person name="Nouioui I."/>
            <person name="Goodfellow M."/>
        </authorList>
    </citation>
    <scope>NUCLEOTIDE SEQUENCE</scope>
    <source>
        <strain evidence="1">MGRD01-02</strain>
    </source>
</reference>
<dbReference type="Gene3D" id="3.40.50.2300">
    <property type="match status" value="1"/>
</dbReference>
<dbReference type="AlphaFoldDB" id="A0A941EFS7"/>
<dbReference type="EMBL" id="JAGSOH010000096">
    <property type="protein sequence ID" value="MBR7829702.1"/>
    <property type="molecule type" value="Genomic_DNA"/>
</dbReference>
<evidence type="ECO:0008006" key="3">
    <source>
        <dbReference type="Google" id="ProtNLM"/>
    </source>
</evidence>
<comment type="caution">
    <text evidence="1">The sequence shown here is derived from an EMBL/GenBank/DDBJ whole genome shotgun (WGS) entry which is preliminary data.</text>
</comment>
<dbReference type="Proteomes" id="UP000676325">
    <property type="component" value="Unassembled WGS sequence"/>
</dbReference>
<name>A0A941EFS7_9ACTN</name>
<keyword evidence="2" id="KW-1185">Reference proteome</keyword>
<evidence type="ECO:0000313" key="1">
    <source>
        <dbReference type="EMBL" id="MBR7829702.1"/>
    </source>
</evidence>
<sequence length="184" mass="18835">MRKTLRRLRRHPRTLIGTALALVVIAVIALAALPHHRTAPTVYTPQVRTRVYSPFTACLLTGASGITDTQTAPVWAGMQTASTNTRTQVSYLAVQGAQTASNAESYINALALRGCAVIVTSGTAPGQAADQRAPALARITFITVGAPASKAANVTAVATGTAAGVSHKVAALLTAAIGTHTTAP</sequence>
<gene>
    <name evidence="1" type="ORF">KDK95_25575</name>
</gene>
<proteinExistence type="predicted"/>
<protein>
    <recommendedName>
        <fullName evidence="3">BMP family ABC transporter substrate-binding protein</fullName>
    </recommendedName>
</protein>
<evidence type="ECO:0000313" key="2">
    <source>
        <dbReference type="Proteomes" id="UP000676325"/>
    </source>
</evidence>
<dbReference type="RefSeq" id="WP_212520836.1">
    <property type="nucleotide sequence ID" value="NZ_JAGSOH010000096.1"/>
</dbReference>